<keyword evidence="3" id="KW-1185">Reference proteome</keyword>
<evidence type="ECO:0000256" key="1">
    <source>
        <dbReference type="SAM" id="MobiDB-lite"/>
    </source>
</evidence>
<feature type="non-terminal residue" evidence="2">
    <location>
        <position position="1"/>
    </location>
</feature>
<evidence type="ECO:0000313" key="2">
    <source>
        <dbReference type="EMBL" id="EFH10393.1"/>
    </source>
</evidence>
<feature type="region of interest" description="Disordered" evidence="1">
    <location>
        <begin position="1"/>
        <end position="20"/>
    </location>
</feature>
<evidence type="ECO:0000313" key="3">
    <source>
        <dbReference type="Proteomes" id="UP000005324"/>
    </source>
</evidence>
<dbReference type="HOGENOM" id="CLU_2102216_0_0_5"/>
<gene>
    <name evidence="2" type="ORF">HMPREF0731_3372</name>
</gene>
<dbReference type="EMBL" id="ADVL01000671">
    <property type="protein sequence ID" value="EFH10393.1"/>
    <property type="molecule type" value="Genomic_DNA"/>
</dbReference>
<reference evidence="2 3" key="1">
    <citation type="submission" date="2010-04" db="EMBL/GenBank/DDBJ databases">
        <authorList>
            <person name="Qin X."/>
            <person name="Bachman B."/>
            <person name="Battles P."/>
            <person name="Bell A."/>
            <person name="Bess C."/>
            <person name="Bickham C."/>
            <person name="Chaboub L."/>
            <person name="Chen D."/>
            <person name="Coyle M."/>
            <person name="Deiros D.R."/>
            <person name="Dinh H."/>
            <person name="Forbes L."/>
            <person name="Fowler G."/>
            <person name="Francisco L."/>
            <person name="Fu Q."/>
            <person name="Gubbala S."/>
            <person name="Hale W."/>
            <person name="Han Y."/>
            <person name="Hemphill L."/>
            <person name="Highlander S.K."/>
            <person name="Hirani K."/>
            <person name="Hogues M."/>
            <person name="Jackson L."/>
            <person name="Jakkamsetti A."/>
            <person name="Javaid M."/>
            <person name="Jiang H."/>
            <person name="Korchina V."/>
            <person name="Kovar C."/>
            <person name="Lara F."/>
            <person name="Lee S."/>
            <person name="Mata R."/>
            <person name="Mathew T."/>
            <person name="Moen C."/>
            <person name="Morales K."/>
            <person name="Munidasa M."/>
            <person name="Nazareth L."/>
            <person name="Ngo R."/>
            <person name="Nguyen L."/>
            <person name="Okwuonu G."/>
            <person name="Ongeri F."/>
            <person name="Patil S."/>
            <person name="Petrosino J."/>
            <person name="Pham C."/>
            <person name="Pham P."/>
            <person name="Pu L.-L."/>
            <person name="Puazo M."/>
            <person name="Raj R."/>
            <person name="Reid J."/>
            <person name="Rouhana J."/>
            <person name="Saada N."/>
            <person name="Shang Y."/>
            <person name="Simmons D."/>
            <person name="Thornton R."/>
            <person name="Warren J."/>
            <person name="Weissenberger G."/>
            <person name="Zhang J."/>
            <person name="Zhang L."/>
            <person name="Zhou C."/>
            <person name="Zhu D."/>
            <person name="Muzny D."/>
            <person name="Worley K."/>
            <person name="Gibbs R."/>
        </authorList>
    </citation>
    <scope>NUCLEOTIDE SEQUENCE [LARGE SCALE GENOMIC DNA]</scope>
    <source>
        <strain evidence="2 3">ATCC 49957</strain>
    </source>
</reference>
<feature type="region of interest" description="Disordered" evidence="1">
    <location>
        <begin position="35"/>
        <end position="115"/>
    </location>
</feature>
<dbReference type="Proteomes" id="UP000005324">
    <property type="component" value="Unassembled WGS sequence"/>
</dbReference>
<comment type="caution">
    <text evidence="2">The sequence shown here is derived from an EMBL/GenBank/DDBJ whole genome shotgun (WGS) entry which is preliminary data.</text>
</comment>
<protein>
    <submittedName>
        <fullName evidence="2">Uncharacterized protein</fullName>
    </submittedName>
</protein>
<accession>D5RQL0</accession>
<dbReference type="AlphaFoldDB" id="D5RQL0"/>
<organism evidence="2 3">
    <name type="scientific">Pseudoroseomonas cervicalis ATCC 49957</name>
    <dbReference type="NCBI Taxonomy" id="525371"/>
    <lineage>
        <taxon>Bacteria</taxon>
        <taxon>Pseudomonadati</taxon>
        <taxon>Pseudomonadota</taxon>
        <taxon>Alphaproteobacteria</taxon>
        <taxon>Acetobacterales</taxon>
        <taxon>Roseomonadaceae</taxon>
        <taxon>Roseomonas</taxon>
    </lineage>
</organism>
<proteinExistence type="predicted"/>
<name>D5RQL0_9PROT</name>
<feature type="compositionally biased region" description="Low complexity" evidence="1">
    <location>
        <begin position="41"/>
        <end position="78"/>
    </location>
</feature>
<sequence>DPAGQARRLQPQPLLCRQPGGRHLLRPLVAALHPVEHGDIARGPQPRRGGIGQRRQSGQQQAGQQQPGQQQGQAAGADGRTRRHRMVSSGRGARPGGLRGRAGGRRLGGKAAEGP</sequence>